<proteinExistence type="predicted"/>
<dbReference type="EMBL" id="BLLF01000457">
    <property type="protein sequence ID" value="GFH11999.1"/>
    <property type="molecule type" value="Genomic_DNA"/>
</dbReference>
<comment type="caution">
    <text evidence="1">The sequence shown here is derived from an EMBL/GenBank/DDBJ whole genome shotgun (WGS) entry which is preliminary data.</text>
</comment>
<dbReference type="AlphaFoldDB" id="A0A699YZF3"/>
<gene>
    <name evidence="1" type="ORF">HaLaN_07611</name>
</gene>
<evidence type="ECO:0000313" key="1">
    <source>
        <dbReference type="EMBL" id="GFH11999.1"/>
    </source>
</evidence>
<protein>
    <submittedName>
        <fullName evidence="1">Uncharacterized protein</fullName>
    </submittedName>
</protein>
<name>A0A699YZF3_HAELA</name>
<sequence length="120" mass="12695">MARAAGAALLQPLALPAGTLPQGTPLPCGLLRVVRSSCLEGGGGRRKLIRFNQQPARNGHVRPGAASWRYTPLGSRTSRPCPQACQLLLLTPSMPATAADPSKAHRARASVGHRWCLDEP</sequence>
<organism evidence="1 2">
    <name type="scientific">Haematococcus lacustris</name>
    <name type="common">Green alga</name>
    <name type="synonym">Haematococcus pluvialis</name>
    <dbReference type="NCBI Taxonomy" id="44745"/>
    <lineage>
        <taxon>Eukaryota</taxon>
        <taxon>Viridiplantae</taxon>
        <taxon>Chlorophyta</taxon>
        <taxon>core chlorophytes</taxon>
        <taxon>Chlorophyceae</taxon>
        <taxon>CS clade</taxon>
        <taxon>Chlamydomonadales</taxon>
        <taxon>Haematococcaceae</taxon>
        <taxon>Haematococcus</taxon>
    </lineage>
</organism>
<reference evidence="1 2" key="1">
    <citation type="submission" date="2020-02" db="EMBL/GenBank/DDBJ databases">
        <title>Draft genome sequence of Haematococcus lacustris strain NIES-144.</title>
        <authorList>
            <person name="Morimoto D."/>
            <person name="Nakagawa S."/>
            <person name="Yoshida T."/>
            <person name="Sawayama S."/>
        </authorList>
    </citation>
    <scope>NUCLEOTIDE SEQUENCE [LARGE SCALE GENOMIC DNA]</scope>
    <source>
        <strain evidence="1 2">NIES-144</strain>
    </source>
</reference>
<evidence type="ECO:0000313" key="2">
    <source>
        <dbReference type="Proteomes" id="UP000485058"/>
    </source>
</evidence>
<keyword evidence="2" id="KW-1185">Reference proteome</keyword>
<dbReference type="Proteomes" id="UP000485058">
    <property type="component" value="Unassembled WGS sequence"/>
</dbReference>
<accession>A0A699YZF3</accession>